<protein>
    <recommendedName>
        <fullName evidence="1">DEAD/DEAH-box helicase domain-containing protein</fullName>
    </recommendedName>
</protein>
<accession>A0ABT8D5G0</accession>
<organism evidence="2 3">
    <name type="scientific">Paracoccus cavernae</name>
    <dbReference type="NCBI Taxonomy" id="1571207"/>
    <lineage>
        <taxon>Bacteria</taxon>
        <taxon>Pseudomonadati</taxon>
        <taxon>Pseudomonadota</taxon>
        <taxon>Alphaproteobacteria</taxon>
        <taxon>Rhodobacterales</taxon>
        <taxon>Paracoccaceae</taxon>
        <taxon>Paracoccus</taxon>
    </lineage>
</organism>
<reference evidence="3" key="1">
    <citation type="journal article" date="2019" name="Int. J. Syst. Evol. Microbiol.">
        <title>The Global Catalogue of Microorganisms (GCM) 10K type strain sequencing project: providing services to taxonomists for standard genome sequencing and annotation.</title>
        <authorList>
            <consortium name="The Broad Institute Genomics Platform"/>
            <consortium name="The Broad Institute Genome Sequencing Center for Infectious Disease"/>
            <person name="Wu L."/>
            <person name="Ma J."/>
        </authorList>
    </citation>
    <scope>NUCLEOTIDE SEQUENCE [LARGE SCALE GENOMIC DNA]</scope>
    <source>
        <strain evidence="3">CECT 8482</strain>
    </source>
</reference>
<dbReference type="InterPro" id="IPR027417">
    <property type="entry name" value="P-loop_NTPase"/>
</dbReference>
<evidence type="ECO:0000313" key="2">
    <source>
        <dbReference type="EMBL" id="MDN3710647.1"/>
    </source>
</evidence>
<dbReference type="SUPFAM" id="SSF52540">
    <property type="entry name" value="P-loop containing nucleoside triphosphate hydrolases"/>
    <property type="match status" value="1"/>
</dbReference>
<evidence type="ECO:0000259" key="1">
    <source>
        <dbReference type="Pfam" id="PF00270"/>
    </source>
</evidence>
<gene>
    <name evidence="2" type="ORF">QWZ10_00260</name>
</gene>
<dbReference type="PANTHER" id="PTHR47962:SF3">
    <property type="entry name" value="LARGE ATP-DEPENDENT HELICASE-RELATED PROTEIN"/>
    <property type="match status" value="1"/>
</dbReference>
<dbReference type="Pfam" id="PF00270">
    <property type="entry name" value="DEAD"/>
    <property type="match status" value="1"/>
</dbReference>
<evidence type="ECO:0000313" key="3">
    <source>
        <dbReference type="Proteomes" id="UP001243846"/>
    </source>
</evidence>
<sequence>MTTLPARFRDWFDAQGWQPHPHQLALLDQTEDHLLIAPTGGGKTLAGFLPSLIDLSGQPHQGLHTLYVSP</sequence>
<dbReference type="Gene3D" id="3.40.50.300">
    <property type="entry name" value="P-loop containing nucleotide triphosphate hydrolases"/>
    <property type="match status" value="1"/>
</dbReference>
<feature type="domain" description="DEAD/DEAH-box helicase" evidence="1">
    <location>
        <begin position="27"/>
        <end position="70"/>
    </location>
</feature>
<dbReference type="InterPro" id="IPR011545">
    <property type="entry name" value="DEAD/DEAH_box_helicase_dom"/>
</dbReference>
<name>A0ABT8D5G0_9RHOB</name>
<proteinExistence type="predicted"/>
<comment type="caution">
    <text evidence="2">The sequence shown here is derived from an EMBL/GenBank/DDBJ whole genome shotgun (WGS) entry which is preliminary data.</text>
</comment>
<dbReference type="Proteomes" id="UP001243846">
    <property type="component" value="Unassembled WGS sequence"/>
</dbReference>
<keyword evidence="3" id="KW-1185">Reference proteome</keyword>
<dbReference type="EMBL" id="JAUFRC010000001">
    <property type="protein sequence ID" value="MDN3710647.1"/>
    <property type="molecule type" value="Genomic_DNA"/>
</dbReference>
<dbReference type="PANTHER" id="PTHR47962">
    <property type="entry name" value="ATP-DEPENDENT HELICASE LHR-RELATED-RELATED"/>
    <property type="match status" value="1"/>
</dbReference>
<dbReference type="InterPro" id="IPR052511">
    <property type="entry name" value="ATP-dep_Helicase"/>
</dbReference>